<sequence>MRPITPFSFKQFSISHDKCAHKVGTDGVLLGAWSNAKNAKYILDIGTGSGLIALMLAQRFPKSTVTGIELHKPSFLQASENASTSPFTERLNMINGDFLHFAFAEKYDLIVSNPPFYKGNTSSGKSERDRARHEEYLPQPAFLAKAAELLSPKGRLAVILPNEEGELFIKEAQRQGLYLIRLTRIFGSPNAPEKRWLLELSFENLSIQENHLTIRDESGSRSEEYQILTKDFYL</sequence>
<keyword evidence="3 6" id="KW-0808">Transferase</keyword>
<protein>
    <recommendedName>
        <fullName evidence="6">tRNA1(Val) (adenine(37)-N6)-methyltransferase</fullName>
        <ecNumber evidence="6">2.1.1.223</ecNumber>
    </recommendedName>
    <alternativeName>
        <fullName evidence="6">tRNA m6A37 methyltransferase</fullName>
    </alternativeName>
</protein>
<dbReference type="GO" id="GO:0005737">
    <property type="term" value="C:cytoplasm"/>
    <property type="evidence" value="ECO:0007669"/>
    <property type="project" value="UniProtKB-SubCell"/>
</dbReference>
<dbReference type="KEGG" id="oho:Oweho_3169"/>
<dbReference type="PROSITE" id="PS00092">
    <property type="entry name" value="N6_MTASE"/>
    <property type="match status" value="1"/>
</dbReference>
<comment type="function">
    <text evidence="6">Specifically methylates the adenine in position 37 of tRNA(1)(Val) (anticodon cmo5UAC).</text>
</comment>
<keyword evidence="4 6" id="KW-0949">S-adenosyl-L-methionine</keyword>
<proteinExistence type="inferred from homology"/>
<dbReference type="PANTHER" id="PTHR47739">
    <property type="entry name" value="TRNA1(VAL) (ADENINE(37)-N6)-METHYLTRANSFERASE"/>
    <property type="match status" value="1"/>
</dbReference>
<evidence type="ECO:0000256" key="3">
    <source>
        <dbReference type="ARBA" id="ARBA00022679"/>
    </source>
</evidence>
<evidence type="ECO:0000256" key="5">
    <source>
        <dbReference type="ARBA" id="ARBA00022694"/>
    </source>
</evidence>
<dbReference type="HOGENOM" id="CLU_061983_0_0_10"/>
<comment type="subcellular location">
    <subcellularLocation>
        <location evidence="6">Cytoplasm</location>
    </subcellularLocation>
</comment>
<evidence type="ECO:0000256" key="2">
    <source>
        <dbReference type="ARBA" id="ARBA00022603"/>
    </source>
</evidence>
<dbReference type="InterPro" id="IPR022882">
    <property type="entry name" value="tRNA_adenine-N6_MeTrfase"/>
</dbReference>
<evidence type="ECO:0000313" key="8">
    <source>
        <dbReference type="EMBL" id="AEV34121.1"/>
    </source>
</evidence>
<dbReference type="InterPro" id="IPR029063">
    <property type="entry name" value="SAM-dependent_MTases_sf"/>
</dbReference>
<evidence type="ECO:0000256" key="4">
    <source>
        <dbReference type="ARBA" id="ARBA00022691"/>
    </source>
</evidence>
<dbReference type="EC" id="2.1.1.223" evidence="6"/>
<gene>
    <name evidence="8" type="ordered locus">Oweho_3169</name>
</gene>
<keyword evidence="1 6" id="KW-0963">Cytoplasm</keyword>
<dbReference type="PATRIC" id="fig|926562.3.peg.3190"/>
<name>G8R3N4_OWEHD</name>
<dbReference type="PRINTS" id="PR00507">
    <property type="entry name" value="N12N6MTFRASE"/>
</dbReference>
<evidence type="ECO:0000256" key="6">
    <source>
        <dbReference type="HAMAP-Rule" id="MF_01872"/>
    </source>
</evidence>
<reference evidence="8 9" key="1">
    <citation type="journal article" date="2012" name="Stand. Genomic Sci.">
        <title>Genome sequence of the orange-pigmented seawater bacterium Owenweeksia hongkongensis type strain (UST20020801(T)).</title>
        <authorList>
            <person name="Riedel T."/>
            <person name="Held B."/>
            <person name="Nolan M."/>
            <person name="Lucas S."/>
            <person name="Lapidus A."/>
            <person name="Tice H."/>
            <person name="Del Rio T.G."/>
            <person name="Cheng J.F."/>
            <person name="Han C."/>
            <person name="Tapia R."/>
            <person name="Goodwin L.A."/>
            <person name="Pitluck S."/>
            <person name="Liolios K."/>
            <person name="Mavromatis K."/>
            <person name="Pagani I."/>
            <person name="Ivanova N."/>
            <person name="Mikhailova N."/>
            <person name="Pati A."/>
            <person name="Chen A."/>
            <person name="Palaniappan K."/>
            <person name="Rohde M."/>
            <person name="Tindall B.J."/>
            <person name="Detter J.C."/>
            <person name="Goker M."/>
            <person name="Woyke T."/>
            <person name="Bristow J."/>
            <person name="Eisen J.A."/>
            <person name="Markowitz V."/>
            <person name="Hugenholtz P."/>
            <person name="Klenk H.P."/>
            <person name="Kyrpides N.C."/>
        </authorList>
    </citation>
    <scope>NUCLEOTIDE SEQUENCE</scope>
    <source>
        <strain evidence="9">DSM 17368 / JCM 12287 / NRRL B-23963</strain>
    </source>
</reference>
<dbReference type="PANTHER" id="PTHR47739:SF1">
    <property type="entry name" value="TRNA1(VAL) (ADENINE(37)-N6)-METHYLTRANSFERASE"/>
    <property type="match status" value="1"/>
</dbReference>
<dbReference type="CDD" id="cd02440">
    <property type="entry name" value="AdoMet_MTases"/>
    <property type="match status" value="1"/>
</dbReference>
<comment type="similarity">
    <text evidence="6">Belongs to the methyltransferase superfamily. tRNA (adenine-N(6)-)-methyltransferase family.</text>
</comment>
<dbReference type="EMBL" id="CP003156">
    <property type="protein sequence ID" value="AEV34121.1"/>
    <property type="molecule type" value="Genomic_DNA"/>
</dbReference>
<dbReference type="GO" id="GO:0008033">
    <property type="term" value="P:tRNA processing"/>
    <property type="evidence" value="ECO:0007669"/>
    <property type="project" value="UniProtKB-UniRule"/>
</dbReference>
<feature type="domain" description="Methyltransferase small" evidence="7">
    <location>
        <begin position="35"/>
        <end position="160"/>
    </location>
</feature>
<keyword evidence="5 6" id="KW-0819">tRNA processing</keyword>
<keyword evidence="9" id="KW-1185">Reference proteome</keyword>
<dbReference type="InterPro" id="IPR007848">
    <property type="entry name" value="Small_mtfrase_dom"/>
</dbReference>
<organism evidence="8 9">
    <name type="scientific">Owenweeksia hongkongensis (strain DSM 17368 / CIP 108786 / JCM 12287 / NRRL B-23963 / UST20020801)</name>
    <dbReference type="NCBI Taxonomy" id="926562"/>
    <lineage>
        <taxon>Bacteria</taxon>
        <taxon>Pseudomonadati</taxon>
        <taxon>Bacteroidota</taxon>
        <taxon>Flavobacteriia</taxon>
        <taxon>Flavobacteriales</taxon>
        <taxon>Owenweeksiaceae</taxon>
        <taxon>Owenweeksia</taxon>
    </lineage>
</organism>
<dbReference type="Proteomes" id="UP000005631">
    <property type="component" value="Chromosome"/>
</dbReference>
<dbReference type="InterPro" id="IPR002052">
    <property type="entry name" value="DNA_methylase_N6_adenine_CS"/>
</dbReference>
<accession>G8R3N4</accession>
<dbReference type="eggNOG" id="COG4123">
    <property type="taxonomic scope" value="Bacteria"/>
</dbReference>
<dbReference type="GO" id="GO:0016430">
    <property type="term" value="F:tRNA (adenine-N6)-methyltransferase activity"/>
    <property type="evidence" value="ECO:0007669"/>
    <property type="project" value="UniProtKB-UniRule"/>
</dbReference>
<keyword evidence="2 6" id="KW-0489">Methyltransferase</keyword>
<dbReference type="GO" id="GO:0032259">
    <property type="term" value="P:methylation"/>
    <property type="evidence" value="ECO:0007669"/>
    <property type="project" value="UniProtKB-KW"/>
</dbReference>
<dbReference type="InterPro" id="IPR050210">
    <property type="entry name" value="tRNA_Adenine-N(6)_MTase"/>
</dbReference>
<dbReference type="HAMAP" id="MF_01872">
    <property type="entry name" value="tRNA_methyltr_YfiC"/>
    <property type="match status" value="1"/>
</dbReference>
<comment type="catalytic activity">
    <reaction evidence="6">
        <text>adenosine(37) in tRNA1(Val) + S-adenosyl-L-methionine = N(6)-methyladenosine(37) in tRNA1(Val) + S-adenosyl-L-homocysteine + H(+)</text>
        <dbReference type="Rhea" id="RHEA:43160"/>
        <dbReference type="Rhea" id="RHEA-COMP:10369"/>
        <dbReference type="Rhea" id="RHEA-COMP:10370"/>
        <dbReference type="ChEBI" id="CHEBI:15378"/>
        <dbReference type="ChEBI" id="CHEBI:57856"/>
        <dbReference type="ChEBI" id="CHEBI:59789"/>
        <dbReference type="ChEBI" id="CHEBI:74411"/>
        <dbReference type="ChEBI" id="CHEBI:74449"/>
        <dbReference type="EC" id="2.1.1.223"/>
    </reaction>
</comment>
<evidence type="ECO:0000259" key="7">
    <source>
        <dbReference type="Pfam" id="PF05175"/>
    </source>
</evidence>
<dbReference type="Gene3D" id="3.40.50.150">
    <property type="entry name" value="Vaccinia Virus protein VP39"/>
    <property type="match status" value="1"/>
</dbReference>
<dbReference type="GO" id="GO:0003676">
    <property type="term" value="F:nucleic acid binding"/>
    <property type="evidence" value="ECO:0007669"/>
    <property type="project" value="InterPro"/>
</dbReference>
<dbReference type="Pfam" id="PF05175">
    <property type="entry name" value="MTS"/>
    <property type="match status" value="1"/>
</dbReference>
<dbReference type="AlphaFoldDB" id="G8R3N4"/>
<evidence type="ECO:0000256" key="1">
    <source>
        <dbReference type="ARBA" id="ARBA00022490"/>
    </source>
</evidence>
<dbReference type="STRING" id="926562.Oweho_3169"/>
<evidence type="ECO:0000313" key="9">
    <source>
        <dbReference type="Proteomes" id="UP000005631"/>
    </source>
</evidence>
<dbReference type="SUPFAM" id="SSF53335">
    <property type="entry name" value="S-adenosyl-L-methionine-dependent methyltransferases"/>
    <property type="match status" value="1"/>
</dbReference>